<organism evidence="2 3">
    <name type="scientific">Steinernema carpocapsae</name>
    <name type="common">Entomopathogenic nematode</name>
    <dbReference type="NCBI Taxonomy" id="34508"/>
    <lineage>
        <taxon>Eukaryota</taxon>
        <taxon>Metazoa</taxon>
        <taxon>Ecdysozoa</taxon>
        <taxon>Nematoda</taxon>
        <taxon>Chromadorea</taxon>
        <taxon>Rhabditida</taxon>
        <taxon>Tylenchina</taxon>
        <taxon>Panagrolaimomorpha</taxon>
        <taxon>Strongyloidoidea</taxon>
        <taxon>Steinernematidae</taxon>
        <taxon>Steinernema</taxon>
    </lineage>
</organism>
<keyword evidence="3" id="KW-1185">Reference proteome</keyword>
<name>A0A4U5M2N2_STECR</name>
<evidence type="ECO:0000256" key="1">
    <source>
        <dbReference type="SAM" id="MobiDB-lite"/>
    </source>
</evidence>
<accession>A0A4U5M2N2</accession>
<evidence type="ECO:0000313" key="3">
    <source>
        <dbReference type="Proteomes" id="UP000298663"/>
    </source>
</evidence>
<reference evidence="2 3" key="1">
    <citation type="journal article" date="2015" name="Genome Biol.">
        <title>Comparative genomics of Steinernema reveals deeply conserved gene regulatory networks.</title>
        <authorList>
            <person name="Dillman A.R."/>
            <person name="Macchietto M."/>
            <person name="Porter C.F."/>
            <person name="Rogers A."/>
            <person name="Williams B."/>
            <person name="Antoshechkin I."/>
            <person name="Lee M.M."/>
            <person name="Goodwin Z."/>
            <person name="Lu X."/>
            <person name="Lewis E.E."/>
            <person name="Goodrich-Blair H."/>
            <person name="Stock S.P."/>
            <person name="Adams B.J."/>
            <person name="Sternberg P.W."/>
            <person name="Mortazavi A."/>
        </authorList>
    </citation>
    <scope>NUCLEOTIDE SEQUENCE [LARGE SCALE GENOMIC DNA]</scope>
    <source>
        <strain evidence="2 3">ALL</strain>
    </source>
</reference>
<reference evidence="2 3" key="2">
    <citation type="journal article" date="2019" name="G3 (Bethesda)">
        <title>Hybrid Assembly of the Genome of the Entomopathogenic Nematode Steinernema carpocapsae Identifies the X-Chromosome.</title>
        <authorList>
            <person name="Serra L."/>
            <person name="Macchietto M."/>
            <person name="Macias-Munoz A."/>
            <person name="McGill C.J."/>
            <person name="Rodriguez I.M."/>
            <person name="Rodriguez B."/>
            <person name="Murad R."/>
            <person name="Mortazavi A."/>
        </authorList>
    </citation>
    <scope>NUCLEOTIDE SEQUENCE [LARGE SCALE GENOMIC DNA]</scope>
    <source>
        <strain evidence="2 3">ALL</strain>
    </source>
</reference>
<comment type="caution">
    <text evidence="2">The sequence shown here is derived from an EMBL/GenBank/DDBJ whole genome shotgun (WGS) entry which is preliminary data.</text>
</comment>
<dbReference type="EMBL" id="AZBU02000010">
    <property type="protein sequence ID" value="TKR62989.1"/>
    <property type="molecule type" value="Genomic_DNA"/>
</dbReference>
<feature type="region of interest" description="Disordered" evidence="1">
    <location>
        <begin position="20"/>
        <end position="41"/>
    </location>
</feature>
<dbReference type="AlphaFoldDB" id="A0A4U5M2N2"/>
<evidence type="ECO:0000313" key="2">
    <source>
        <dbReference type="EMBL" id="TKR62989.1"/>
    </source>
</evidence>
<feature type="compositionally biased region" description="Basic residues" evidence="1">
    <location>
        <begin position="22"/>
        <end position="39"/>
    </location>
</feature>
<gene>
    <name evidence="2" type="ORF">L596_026879</name>
</gene>
<proteinExistence type="predicted"/>
<dbReference type="Proteomes" id="UP000298663">
    <property type="component" value="Unassembled WGS sequence"/>
</dbReference>
<sequence>MQNYENTSKAQKPCEIMTQAAKQHKMREKRPSNPKKAKKLSYPTRVAEVVAGLFKSFRKVWRQPSPYQWCRRATVAVI</sequence>
<protein>
    <submittedName>
        <fullName evidence="2">Uncharacterized protein</fullName>
    </submittedName>
</protein>